<feature type="transmembrane region" description="Helical" evidence="8">
    <location>
        <begin position="308"/>
        <end position="331"/>
    </location>
</feature>
<sequence length="465" mass="50244">MSLDTPPRPARPQPDPPRPRNLLDRPLVARALRSRWYPGLFQWIAVAVFALVVWQLLAGPQTAHDNFGTALVWVLWWPLIPIVFVAVGRFWCAVCPFGKLSDVVQRLVGAQRPVPRFLKRYGIWLIDAQFILITWSDHIWGIVESPWGTGVLLLLLITAVVGSGAFFQRRTFCRYLCFLGGMSGNYAQVGALELRANTDICRTCTARAVCFNGGDKAPACPLFEFPRAMESSANCNLCANCVKNCPNDAIRITPRAPSRELWSVRDPKIEASFLAMAIMGIVLIQNLTMLRVWQDVLGWIDRTTGITSYPVVFTLAFVVAVGAPVTALWAASAVAARRNAESVAANFARFGYALIPLDVAGHIAHNLFHLLAEGGSVVHTAVAAFGGPRSGGSAALLGAGAIQVLQYAVLALGIAGSAYAVHRIARARWGAGPAARGTATAFLTVVVVFAAANLALFALPMAMRM</sequence>
<dbReference type="PROSITE" id="PS00198">
    <property type="entry name" value="4FE4S_FER_1"/>
    <property type="match status" value="1"/>
</dbReference>
<comment type="subcellular location">
    <subcellularLocation>
        <location evidence="1">Cell membrane</location>
    </subcellularLocation>
</comment>
<evidence type="ECO:0000256" key="5">
    <source>
        <dbReference type="ARBA" id="ARBA00023014"/>
    </source>
</evidence>
<proteinExistence type="predicted"/>
<evidence type="ECO:0000256" key="2">
    <source>
        <dbReference type="ARBA" id="ARBA00022475"/>
    </source>
</evidence>
<feature type="transmembrane region" description="Helical" evidence="8">
    <location>
        <begin position="70"/>
        <end position="92"/>
    </location>
</feature>
<feature type="domain" description="4Fe-4S ferredoxin-type" evidence="9">
    <location>
        <begin position="226"/>
        <end position="255"/>
    </location>
</feature>
<keyword evidence="11" id="KW-1185">Reference proteome</keyword>
<feature type="transmembrane region" description="Helical" evidence="8">
    <location>
        <begin position="269"/>
        <end position="288"/>
    </location>
</feature>
<feature type="transmembrane region" description="Helical" evidence="8">
    <location>
        <begin position="147"/>
        <end position="167"/>
    </location>
</feature>
<feature type="transmembrane region" description="Helical" evidence="8">
    <location>
        <begin position="439"/>
        <end position="459"/>
    </location>
</feature>
<dbReference type="PROSITE" id="PS51379">
    <property type="entry name" value="4FE4S_FER_2"/>
    <property type="match status" value="1"/>
</dbReference>
<evidence type="ECO:0000313" key="11">
    <source>
        <dbReference type="Proteomes" id="UP000320239"/>
    </source>
</evidence>
<dbReference type="InterPro" id="IPR017900">
    <property type="entry name" value="4Fe4S_Fe_S_CS"/>
</dbReference>
<dbReference type="PANTHER" id="PTHR30224:SF4">
    <property type="entry name" value="ELECTRON TRANSPORT PROTEIN YCCM-RELATED"/>
    <property type="match status" value="1"/>
</dbReference>
<keyword evidence="8" id="KW-1133">Transmembrane helix</keyword>
<protein>
    <submittedName>
        <fullName evidence="10">4Fe-4S binding protein</fullName>
    </submittedName>
</protein>
<evidence type="ECO:0000259" key="9">
    <source>
        <dbReference type="PROSITE" id="PS51379"/>
    </source>
</evidence>
<feature type="transmembrane region" description="Helical" evidence="8">
    <location>
        <begin position="394"/>
        <end position="419"/>
    </location>
</feature>
<keyword evidence="5" id="KW-0411">Iron-sulfur</keyword>
<feature type="compositionally biased region" description="Pro residues" evidence="7">
    <location>
        <begin position="1"/>
        <end position="16"/>
    </location>
</feature>
<evidence type="ECO:0000256" key="7">
    <source>
        <dbReference type="SAM" id="MobiDB-lite"/>
    </source>
</evidence>
<comment type="caution">
    <text evidence="10">The sequence shown here is derived from an EMBL/GenBank/DDBJ whole genome shotgun (WGS) entry which is preliminary data.</text>
</comment>
<reference evidence="10 11" key="1">
    <citation type="submission" date="2019-06" db="EMBL/GenBank/DDBJ databases">
        <title>Sequencing the genomes of 1000 actinobacteria strains.</title>
        <authorList>
            <person name="Klenk H.-P."/>
        </authorList>
    </citation>
    <scope>NUCLEOTIDE SEQUENCE [LARGE SCALE GENOMIC DNA]</scope>
    <source>
        <strain evidence="10 11">DSM 43866</strain>
    </source>
</reference>
<dbReference type="InterPro" id="IPR017896">
    <property type="entry name" value="4Fe4S_Fe-S-bd"/>
</dbReference>
<feature type="transmembrane region" description="Helical" evidence="8">
    <location>
        <begin position="40"/>
        <end position="58"/>
    </location>
</feature>
<dbReference type="Pfam" id="PF12801">
    <property type="entry name" value="Fer4_5"/>
    <property type="match status" value="2"/>
</dbReference>
<evidence type="ECO:0000313" key="10">
    <source>
        <dbReference type="EMBL" id="TWG21228.1"/>
    </source>
</evidence>
<feature type="region of interest" description="Disordered" evidence="7">
    <location>
        <begin position="1"/>
        <end position="22"/>
    </location>
</feature>
<keyword evidence="2" id="KW-1003">Cell membrane</keyword>
<dbReference type="GO" id="GO:0046872">
    <property type="term" value="F:metal ion binding"/>
    <property type="evidence" value="ECO:0007669"/>
    <property type="project" value="UniProtKB-KW"/>
</dbReference>
<dbReference type="RefSeq" id="WP_122979881.1">
    <property type="nucleotide sequence ID" value="NZ_BOMX01000172.1"/>
</dbReference>
<feature type="transmembrane region" description="Helical" evidence="8">
    <location>
        <begin position="121"/>
        <end position="141"/>
    </location>
</feature>
<evidence type="ECO:0000256" key="4">
    <source>
        <dbReference type="ARBA" id="ARBA00023004"/>
    </source>
</evidence>
<evidence type="ECO:0000256" key="3">
    <source>
        <dbReference type="ARBA" id="ARBA00022723"/>
    </source>
</evidence>
<evidence type="ECO:0000256" key="8">
    <source>
        <dbReference type="SAM" id="Phobius"/>
    </source>
</evidence>
<dbReference type="SUPFAM" id="SSF54862">
    <property type="entry name" value="4Fe-4S ferredoxins"/>
    <property type="match status" value="1"/>
</dbReference>
<keyword evidence="6 8" id="KW-0472">Membrane</keyword>
<keyword evidence="8" id="KW-0812">Transmembrane</keyword>
<gene>
    <name evidence="10" type="ORF">FHX34_103766</name>
</gene>
<dbReference type="GO" id="GO:0005886">
    <property type="term" value="C:plasma membrane"/>
    <property type="evidence" value="ECO:0007669"/>
    <property type="project" value="UniProtKB-SubCell"/>
</dbReference>
<evidence type="ECO:0000256" key="6">
    <source>
        <dbReference type="ARBA" id="ARBA00023136"/>
    </source>
</evidence>
<accession>A0A561WBI3</accession>
<dbReference type="OrthoDB" id="9784262at2"/>
<evidence type="ECO:0000256" key="1">
    <source>
        <dbReference type="ARBA" id="ARBA00004236"/>
    </source>
</evidence>
<name>A0A561WBI3_ACTTI</name>
<dbReference type="AlphaFoldDB" id="A0A561WBI3"/>
<dbReference type="EMBL" id="VIWY01000003">
    <property type="protein sequence ID" value="TWG21228.1"/>
    <property type="molecule type" value="Genomic_DNA"/>
</dbReference>
<organism evidence="10 11">
    <name type="scientific">Actinoplanes teichomyceticus</name>
    <dbReference type="NCBI Taxonomy" id="1867"/>
    <lineage>
        <taxon>Bacteria</taxon>
        <taxon>Bacillati</taxon>
        <taxon>Actinomycetota</taxon>
        <taxon>Actinomycetes</taxon>
        <taxon>Micromonosporales</taxon>
        <taxon>Micromonosporaceae</taxon>
        <taxon>Actinoplanes</taxon>
    </lineage>
</organism>
<keyword evidence="4" id="KW-0408">Iron</keyword>
<keyword evidence="3" id="KW-0479">Metal-binding</keyword>
<dbReference type="PANTHER" id="PTHR30224">
    <property type="entry name" value="ELECTRON TRANSPORT PROTEIN"/>
    <property type="match status" value="1"/>
</dbReference>
<dbReference type="GO" id="GO:0051536">
    <property type="term" value="F:iron-sulfur cluster binding"/>
    <property type="evidence" value="ECO:0007669"/>
    <property type="project" value="UniProtKB-KW"/>
</dbReference>
<dbReference type="Proteomes" id="UP000320239">
    <property type="component" value="Unassembled WGS sequence"/>
</dbReference>
<dbReference type="InterPro" id="IPR052378">
    <property type="entry name" value="NosR_regulator"/>
</dbReference>